<dbReference type="InterPro" id="IPR029787">
    <property type="entry name" value="Nucleotide_cyclase"/>
</dbReference>
<accession>A0ABX2ELW2</accession>
<keyword evidence="3" id="KW-0472">Membrane</keyword>
<dbReference type="InterPro" id="IPR050469">
    <property type="entry name" value="Diguanylate_Cyclase"/>
</dbReference>
<dbReference type="Pfam" id="PF00990">
    <property type="entry name" value="GGDEF"/>
    <property type="match status" value="1"/>
</dbReference>
<dbReference type="EC" id="2.7.7.65" evidence="1"/>
<feature type="transmembrane region" description="Helical" evidence="3">
    <location>
        <begin position="219"/>
        <end position="237"/>
    </location>
</feature>
<dbReference type="PANTHER" id="PTHR45138:SF9">
    <property type="entry name" value="DIGUANYLATE CYCLASE DGCM-RELATED"/>
    <property type="match status" value="1"/>
</dbReference>
<dbReference type="SUPFAM" id="SSF55073">
    <property type="entry name" value="Nucleotide cyclase"/>
    <property type="match status" value="1"/>
</dbReference>
<name>A0ABX2ELW2_9BURK</name>
<protein>
    <recommendedName>
        <fullName evidence="1">diguanylate cyclase</fullName>
        <ecNumber evidence="1">2.7.7.65</ecNumber>
    </recommendedName>
</protein>
<dbReference type="InterPro" id="IPR000160">
    <property type="entry name" value="GGDEF_dom"/>
</dbReference>
<feature type="domain" description="GGDEF" evidence="4">
    <location>
        <begin position="305"/>
        <end position="434"/>
    </location>
</feature>
<gene>
    <name evidence="5" type="ORF">HLB44_21505</name>
</gene>
<organism evidence="5 6">
    <name type="scientific">Pseudaquabacterium terrae</name>
    <dbReference type="NCBI Taxonomy" id="2732868"/>
    <lineage>
        <taxon>Bacteria</taxon>
        <taxon>Pseudomonadati</taxon>
        <taxon>Pseudomonadota</taxon>
        <taxon>Betaproteobacteria</taxon>
        <taxon>Burkholderiales</taxon>
        <taxon>Sphaerotilaceae</taxon>
        <taxon>Pseudaquabacterium</taxon>
    </lineage>
</organism>
<dbReference type="RefSeq" id="WP_173126726.1">
    <property type="nucleotide sequence ID" value="NZ_JABRWJ010000006.1"/>
</dbReference>
<dbReference type="SMART" id="SM00267">
    <property type="entry name" value="GGDEF"/>
    <property type="match status" value="1"/>
</dbReference>
<dbReference type="CDD" id="cd01949">
    <property type="entry name" value="GGDEF"/>
    <property type="match status" value="1"/>
</dbReference>
<evidence type="ECO:0000256" key="3">
    <source>
        <dbReference type="SAM" id="Phobius"/>
    </source>
</evidence>
<evidence type="ECO:0000256" key="2">
    <source>
        <dbReference type="ARBA" id="ARBA00034247"/>
    </source>
</evidence>
<evidence type="ECO:0000256" key="1">
    <source>
        <dbReference type="ARBA" id="ARBA00012528"/>
    </source>
</evidence>
<reference evidence="5 6" key="1">
    <citation type="submission" date="2020-05" db="EMBL/GenBank/DDBJ databases">
        <title>Aquincola sp. isolate from soil.</title>
        <authorList>
            <person name="Han J."/>
            <person name="Kim D.-U."/>
        </authorList>
    </citation>
    <scope>NUCLEOTIDE SEQUENCE [LARGE SCALE GENOMIC DNA]</scope>
    <source>
        <strain evidence="5 6">S2</strain>
    </source>
</reference>
<keyword evidence="3" id="KW-1133">Transmembrane helix</keyword>
<sequence length="437" mass="48838">MSTTSITRGLVLLLAFTLAMLAWNHFGMERRLELVDPQRFGAAPVDDRTIEGGRSEARLSRVGGDWQLDCRIALAYQYPFCELGLMLGEVPNGLDLSSFDSMHMDVEAAGPEPQPQVRILVQNFDPAYSKSGQPTTYKTHEVAFAPARYPQGVEVPLTRFAVASWWIDEHPLPLELSGPDLRNVMSVSLATGGKVLAGDYRFRLRSVVLIGKWIDPARLRLGLIAVWMLAALAYLLLMARQARRRLRQSMERQLTLWKLNASLRSETRTLAQAALRDQLTGVLNRKGMDEALRALDAQPAEAAAMAIALIFVDIDHFKRINDEHGHAVGDQVIHALAQLIRQHVQRDDLVTRWGGEEFVLVLPNTDRAAALQVAHRLRELVPAHAWPLGLKVTCSFGVTEWQRPEPLADALERADAAMYRAKREGRDRVVAEPTIES</sequence>
<evidence type="ECO:0000313" key="5">
    <source>
        <dbReference type="EMBL" id="NRF69584.1"/>
    </source>
</evidence>
<dbReference type="NCBIfam" id="TIGR00254">
    <property type="entry name" value="GGDEF"/>
    <property type="match status" value="1"/>
</dbReference>
<dbReference type="PROSITE" id="PS50887">
    <property type="entry name" value="GGDEF"/>
    <property type="match status" value="1"/>
</dbReference>
<comment type="catalytic activity">
    <reaction evidence="2">
        <text>2 GTP = 3',3'-c-di-GMP + 2 diphosphate</text>
        <dbReference type="Rhea" id="RHEA:24898"/>
        <dbReference type="ChEBI" id="CHEBI:33019"/>
        <dbReference type="ChEBI" id="CHEBI:37565"/>
        <dbReference type="ChEBI" id="CHEBI:58805"/>
        <dbReference type="EC" id="2.7.7.65"/>
    </reaction>
</comment>
<comment type="caution">
    <text evidence="5">The sequence shown here is derived from an EMBL/GenBank/DDBJ whole genome shotgun (WGS) entry which is preliminary data.</text>
</comment>
<keyword evidence="3" id="KW-0812">Transmembrane</keyword>
<proteinExistence type="predicted"/>
<evidence type="ECO:0000313" key="6">
    <source>
        <dbReference type="Proteomes" id="UP000737171"/>
    </source>
</evidence>
<dbReference type="Gene3D" id="3.30.70.270">
    <property type="match status" value="1"/>
</dbReference>
<keyword evidence="6" id="KW-1185">Reference proteome</keyword>
<dbReference type="PANTHER" id="PTHR45138">
    <property type="entry name" value="REGULATORY COMPONENTS OF SENSORY TRANSDUCTION SYSTEM"/>
    <property type="match status" value="1"/>
</dbReference>
<dbReference type="InterPro" id="IPR043128">
    <property type="entry name" value="Rev_trsase/Diguanyl_cyclase"/>
</dbReference>
<dbReference type="Proteomes" id="UP000737171">
    <property type="component" value="Unassembled WGS sequence"/>
</dbReference>
<evidence type="ECO:0000259" key="4">
    <source>
        <dbReference type="PROSITE" id="PS50887"/>
    </source>
</evidence>
<dbReference type="EMBL" id="JABRWJ010000006">
    <property type="protein sequence ID" value="NRF69584.1"/>
    <property type="molecule type" value="Genomic_DNA"/>
</dbReference>